<evidence type="ECO:0000256" key="1">
    <source>
        <dbReference type="SAM" id="MobiDB-lite"/>
    </source>
</evidence>
<dbReference type="Proteomes" id="UP000198534">
    <property type="component" value="Unassembled WGS sequence"/>
</dbReference>
<dbReference type="AlphaFoldDB" id="A0A1H2V6P0"/>
<keyword evidence="3" id="KW-1185">Reference proteome</keyword>
<gene>
    <name evidence="2" type="ORF">SAMN05444487_1058</name>
</gene>
<name>A0A1H2V6P0_9BACL</name>
<accession>A0A1H2V6P0</accession>
<evidence type="ECO:0000313" key="2">
    <source>
        <dbReference type="EMBL" id="SDW63988.1"/>
    </source>
</evidence>
<protein>
    <submittedName>
        <fullName evidence="2">Uncharacterized protein</fullName>
    </submittedName>
</protein>
<proteinExistence type="predicted"/>
<dbReference type="EMBL" id="FNNQ01000005">
    <property type="protein sequence ID" value="SDW63988.1"/>
    <property type="molecule type" value="Genomic_DNA"/>
</dbReference>
<feature type="compositionally biased region" description="Basic and acidic residues" evidence="1">
    <location>
        <begin position="32"/>
        <end position="43"/>
    </location>
</feature>
<reference evidence="2 3" key="1">
    <citation type="submission" date="2016-10" db="EMBL/GenBank/DDBJ databases">
        <authorList>
            <person name="de Groot N.N."/>
        </authorList>
    </citation>
    <scope>NUCLEOTIDE SEQUENCE [LARGE SCALE GENOMIC DNA]</scope>
    <source>
        <strain evidence="2 3">DSM 45610</strain>
    </source>
</reference>
<dbReference type="RefSeq" id="WP_091737822.1">
    <property type="nucleotide sequence ID" value="NZ_FNNQ01000005.1"/>
</dbReference>
<feature type="region of interest" description="Disordered" evidence="1">
    <location>
        <begin position="1"/>
        <end position="67"/>
    </location>
</feature>
<feature type="compositionally biased region" description="Basic and acidic residues" evidence="1">
    <location>
        <begin position="58"/>
        <end position="67"/>
    </location>
</feature>
<sequence length="67" mass="7180">MCKVQAIEKTVPMSGDAKEQKKCTQYAVGDAPSKENPDNPEKGKKPKSAADDGGSWLDKLKDKVSDG</sequence>
<evidence type="ECO:0000313" key="3">
    <source>
        <dbReference type="Proteomes" id="UP000198534"/>
    </source>
</evidence>
<organism evidence="2 3">
    <name type="scientific">Marininema mesophilum</name>
    <dbReference type="NCBI Taxonomy" id="1048340"/>
    <lineage>
        <taxon>Bacteria</taxon>
        <taxon>Bacillati</taxon>
        <taxon>Bacillota</taxon>
        <taxon>Bacilli</taxon>
        <taxon>Bacillales</taxon>
        <taxon>Thermoactinomycetaceae</taxon>
        <taxon>Marininema</taxon>
    </lineage>
</organism>